<feature type="compositionally biased region" description="Polar residues" evidence="1">
    <location>
        <begin position="169"/>
        <end position="199"/>
    </location>
</feature>
<keyword evidence="2" id="KW-0472">Membrane</keyword>
<evidence type="ECO:0008006" key="6">
    <source>
        <dbReference type="Google" id="ProtNLM"/>
    </source>
</evidence>
<dbReference type="EMBL" id="JBCEZU010000001">
    <property type="protein sequence ID" value="KAK9542305.1"/>
    <property type="molecule type" value="Genomic_DNA"/>
</dbReference>
<feature type="chain" id="PRO_5043620733" description="Mucin-15" evidence="3">
    <location>
        <begin position="24"/>
        <end position="376"/>
    </location>
</feature>
<evidence type="ECO:0000313" key="4">
    <source>
        <dbReference type="EMBL" id="KAK9542305.1"/>
    </source>
</evidence>
<sequence>MGLCLKMAAGLLLLVHVFHLASLQDSTDSPGRTIDKSWLRDLAKKTAGSQNATVSEDEAENGQGHADISIGDGMAPDITIPNTDEERNVARQEKDTNETSTDPSTVTEPPTSSPTTLQTEQPNATISPNTTATTVPTDSSRINGTEAEEEFPNSTTTTSQISTTHLSERNSTILPDNSNRTDLQATTLAPGSNATQEPTTKPDEVTRSTNATESTTTTTATTTTKQAMNETSATSPSAPAFPSETTKTSPATTTAAAAITPGIANRTDTDAASGSSSERGLGEDSMTSKRNGAWVALLGLGLAVILIGLVAYIILKKKNRKAFSHRKLVEEYPSDPVLRLDNGTPLDLDFGRGASAYYNPALQADNIQMNNFPGHC</sequence>
<organism evidence="4 5">
    <name type="scientific">Zoarces viviparus</name>
    <name type="common">Viviparous eelpout</name>
    <name type="synonym">Blennius viviparus</name>
    <dbReference type="NCBI Taxonomy" id="48416"/>
    <lineage>
        <taxon>Eukaryota</taxon>
        <taxon>Metazoa</taxon>
        <taxon>Chordata</taxon>
        <taxon>Craniata</taxon>
        <taxon>Vertebrata</taxon>
        <taxon>Euteleostomi</taxon>
        <taxon>Actinopterygii</taxon>
        <taxon>Neopterygii</taxon>
        <taxon>Teleostei</taxon>
        <taxon>Neoteleostei</taxon>
        <taxon>Acanthomorphata</taxon>
        <taxon>Eupercaria</taxon>
        <taxon>Perciformes</taxon>
        <taxon>Cottioidei</taxon>
        <taxon>Zoarcales</taxon>
        <taxon>Zoarcidae</taxon>
        <taxon>Zoarcinae</taxon>
        <taxon>Zoarces</taxon>
    </lineage>
</organism>
<feature type="compositionally biased region" description="Low complexity" evidence="1">
    <location>
        <begin position="99"/>
        <end position="116"/>
    </location>
</feature>
<feature type="compositionally biased region" description="Low complexity" evidence="1">
    <location>
        <begin position="154"/>
        <end position="164"/>
    </location>
</feature>
<name>A0AAW1G700_ZOAVI</name>
<keyword evidence="3" id="KW-0732">Signal</keyword>
<dbReference type="PANTHER" id="PTHR45427:SF1">
    <property type="entry name" value="MUCIN-15"/>
    <property type="match status" value="1"/>
</dbReference>
<dbReference type="PANTHER" id="PTHR45427">
    <property type="entry name" value="MUCIN-15"/>
    <property type="match status" value="1"/>
</dbReference>
<dbReference type="InterPro" id="IPR031371">
    <property type="entry name" value="Mucin-15"/>
</dbReference>
<feature type="transmembrane region" description="Helical" evidence="2">
    <location>
        <begin position="293"/>
        <end position="315"/>
    </location>
</feature>
<reference evidence="4 5" key="1">
    <citation type="journal article" date="2024" name="Genome Biol. Evol.">
        <title>Chromosome-level genome assembly of the viviparous eelpout Zoarces viviparus.</title>
        <authorList>
            <person name="Fuhrmann N."/>
            <person name="Brasseur M.V."/>
            <person name="Bakowski C.E."/>
            <person name="Podsiadlowski L."/>
            <person name="Prost S."/>
            <person name="Krehenwinkel H."/>
            <person name="Mayer C."/>
        </authorList>
    </citation>
    <scope>NUCLEOTIDE SEQUENCE [LARGE SCALE GENOMIC DNA]</scope>
    <source>
        <strain evidence="4">NO-MEL_2022_Ind0_liver</strain>
    </source>
</reference>
<evidence type="ECO:0000256" key="2">
    <source>
        <dbReference type="SAM" id="Phobius"/>
    </source>
</evidence>
<gene>
    <name evidence="4" type="ORF">VZT92_000180</name>
</gene>
<feature type="compositionally biased region" description="Basic and acidic residues" evidence="1">
    <location>
        <begin position="84"/>
        <end position="97"/>
    </location>
</feature>
<comment type="caution">
    <text evidence="4">The sequence shown here is derived from an EMBL/GenBank/DDBJ whole genome shotgun (WGS) entry which is preliminary data.</text>
</comment>
<feature type="signal peptide" evidence="3">
    <location>
        <begin position="1"/>
        <end position="23"/>
    </location>
</feature>
<accession>A0AAW1G700</accession>
<dbReference type="Pfam" id="PF15672">
    <property type="entry name" value="Mucin15"/>
    <property type="match status" value="1"/>
</dbReference>
<keyword evidence="5" id="KW-1185">Reference proteome</keyword>
<evidence type="ECO:0000313" key="5">
    <source>
        <dbReference type="Proteomes" id="UP001488805"/>
    </source>
</evidence>
<keyword evidence="2" id="KW-0812">Transmembrane</keyword>
<evidence type="ECO:0000256" key="1">
    <source>
        <dbReference type="SAM" id="MobiDB-lite"/>
    </source>
</evidence>
<keyword evidence="2" id="KW-1133">Transmembrane helix</keyword>
<proteinExistence type="predicted"/>
<protein>
    <recommendedName>
        <fullName evidence="6">Mucin-15</fullName>
    </recommendedName>
</protein>
<evidence type="ECO:0000256" key="3">
    <source>
        <dbReference type="SAM" id="SignalP"/>
    </source>
</evidence>
<dbReference type="AlphaFoldDB" id="A0AAW1G700"/>
<feature type="compositionally biased region" description="Polar residues" evidence="1">
    <location>
        <begin position="117"/>
        <end position="143"/>
    </location>
</feature>
<feature type="compositionally biased region" description="Low complexity" evidence="1">
    <location>
        <begin position="207"/>
        <end position="264"/>
    </location>
</feature>
<dbReference type="Proteomes" id="UP001488805">
    <property type="component" value="Unassembled WGS sequence"/>
</dbReference>
<feature type="region of interest" description="Disordered" evidence="1">
    <location>
        <begin position="46"/>
        <end position="287"/>
    </location>
</feature>